<dbReference type="RefSeq" id="WP_181662385.1">
    <property type="nucleotide sequence ID" value="NZ_JACEHE010000046.1"/>
</dbReference>
<organism evidence="2 3">
    <name type="scientific">Streptomyces himalayensis subsp. himalayensis</name>
    <dbReference type="NCBI Taxonomy" id="2756131"/>
    <lineage>
        <taxon>Bacteria</taxon>
        <taxon>Bacillati</taxon>
        <taxon>Actinomycetota</taxon>
        <taxon>Actinomycetes</taxon>
        <taxon>Kitasatosporales</taxon>
        <taxon>Streptomycetaceae</taxon>
        <taxon>Streptomyces</taxon>
        <taxon>Streptomyces himalayensis</taxon>
    </lineage>
</organism>
<accession>A0A7W0IDM8</accession>
<proteinExistence type="predicted"/>
<keyword evidence="1" id="KW-0812">Transmembrane</keyword>
<dbReference type="EMBL" id="JACEHE010000046">
    <property type="protein sequence ID" value="MBA2951467.1"/>
    <property type="molecule type" value="Genomic_DNA"/>
</dbReference>
<comment type="caution">
    <text evidence="2">The sequence shown here is derived from an EMBL/GenBank/DDBJ whole genome shotgun (WGS) entry which is preliminary data.</text>
</comment>
<keyword evidence="1" id="KW-1133">Transmembrane helix</keyword>
<dbReference type="AlphaFoldDB" id="A0A7W0IDM8"/>
<reference evidence="2 3" key="1">
    <citation type="submission" date="2020-07" db="EMBL/GenBank/DDBJ databases">
        <title>Streptomyces isolated from Indian soil.</title>
        <authorList>
            <person name="Mandal S."/>
            <person name="Maiti P.K."/>
        </authorList>
    </citation>
    <scope>NUCLEOTIDE SEQUENCE [LARGE SCALE GENOMIC DNA]</scope>
    <source>
        <strain evidence="2 3">PSKA28</strain>
    </source>
</reference>
<evidence type="ECO:0000256" key="1">
    <source>
        <dbReference type="SAM" id="Phobius"/>
    </source>
</evidence>
<evidence type="ECO:0000313" key="3">
    <source>
        <dbReference type="Proteomes" id="UP000545761"/>
    </source>
</evidence>
<sequence>MHFLFIVGFALMAVGFLLLWSDRTLRISVPVSALGAAVHGVQYAREGTWGWAVPVGAMAVLVAVTWVYKLRQEN</sequence>
<dbReference type="Proteomes" id="UP000545761">
    <property type="component" value="Unassembled WGS sequence"/>
</dbReference>
<name>A0A7W0IDM8_9ACTN</name>
<feature type="transmembrane region" description="Helical" evidence="1">
    <location>
        <begin position="49"/>
        <end position="68"/>
    </location>
</feature>
<evidence type="ECO:0000313" key="2">
    <source>
        <dbReference type="EMBL" id="MBA2951467.1"/>
    </source>
</evidence>
<gene>
    <name evidence="2" type="ORF">H1D24_38400</name>
</gene>
<protein>
    <submittedName>
        <fullName evidence="2">Uncharacterized protein</fullName>
    </submittedName>
</protein>
<keyword evidence="1" id="KW-0472">Membrane</keyword>